<name>A0A6B3W3H7_9BACI</name>
<dbReference type="PRINTS" id="PR00038">
    <property type="entry name" value="HTHLUXR"/>
</dbReference>
<protein>
    <submittedName>
        <fullName evidence="6">Response regulator transcription factor</fullName>
    </submittedName>
</protein>
<keyword evidence="3" id="KW-0804">Transcription</keyword>
<dbReference type="EMBL" id="JACEIO010000035">
    <property type="protein sequence ID" value="MBA4538146.1"/>
    <property type="molecule type" value="Genomic_DNA"/>
</dbReference>
<sequence>MLRSKKEYQQVLYASEELANMQMKLTTNSYRIEVLQILSHLLGYNKSLFWLVDDNHNLIDPIVLNIEKQTLKEYLHYFYELDFLQPFNLKKINKIVKIDDIISFSSYLESEYYHSFMKENRLLDEMGIYLQYNNKLVGVIGLLRARDEKQFTETDSVKLHFLIKHIENGFNIQRLINGRENENNLNLTAREQELVTYLEKGIKNKEIANILYISEHTVKKHLQNLYRKFNANNRTELLYKIRIK</sequence>
<dbReference type="SUPFAM" id="SSF46894">
    <property type="entry name" value="C-terminal effector domain of the bipartite response regulators"/>
    <property type="match status" value="1"/>
</dbReference>
<dbReference type="EMBL" id="JAAIWN010000035">
    <property type="protein sequence ID" value="NEY82466.1"/>
    <property type="molecule type" value="Genomic_DNA"/>
</dbReference>
<accession>A0A6B3W3H7</accession>
<proteinExistence type="predicted"/>
<dbReference type="PANTHER" id="PTHR44688">
    <property type="entry name" value="DNA-BINDING TRANSCRIPTIONAL ACTIVATOR DEVR_DOSR"/>
    <property type="match status" value="1"/>
</dbReference>
<dbReference type="RefSeq" id="WP_163242874.1">
    <property type="nucleotide sequence ID" value="NZ_CP082780.1"/>
</dbReference>
<dbReference type="GO" id="GO:0006355">
    <property type="term" value="P:regulation of DNA-templated transcription"/>
    <property type="evidence" value="ECO:0007669"/>
    <property type="project" value="InterPro"/>
</dbReference>
<dbReference type="Pfam" id="PF00196">
    <property type="entry name" value="GerE"/>
    <property type="match status" value="1"/>
</dbReference>
<dbReference type="AlphaFoldDB" id="A0A6B3W3H7"/>
<dbReference type="Proteomes" id="UP000472971">
    <property type="component" value="Unassembled WGS sequence"/>
</dbReference>
<evidence type="ECO:0000256" key="1">
    <source>
        <dbReference type="ARBA" id="ARBA00023015"/>
    </source>
</evidence>
<reference evidence="6 7" key="1">
    <citation type="submission" date="2020-02" db="EMBL/GenBank/DDBJ databases">
        <title>Bacillus aquiflavi sp. nov., isolated from yellow water of strong flavor Chinese baijiu in Yibin region of China.</title>
        <authorList>
            <person name="Xie J."/>
        </authorList>
    </citation>
    <scope>NUCLEOTIDE SEQUENCE [LARGE SCALE GENOMIC DNA]</scope>
    <source>
        <strain evidence="6 7">3H-10</strain>
    </source>
</reference>
<dbReference type="Gene3D" id="1.10.10.10">
    <property type="entry name" value="Winged helix-like DNA-binding domain superfamily/Winged helix DNA-binding domain"/>
    <property type="match status" value="1"/>
</dbReference>
<dbReference type="InterPro" id="IPR036388">
    <property type="entry name" value="WH-like_DNA-bd_sf"/>
</dbReference>
<dbReference type="PANTHER" id="PTHR44688:SF16">
    <property type="entry name" value="DNA-BINDING TRANSCRIPTIONAL ACTIVATOR DEVR_DOSR"/>
    <property type="match status" value="1"/>
</dbReference>
<dbReference type="CDD" id="cd06170">
    <property type="entry name" value="LuxR_C_like"/>
    <property type="match status" value="1"/>
</dbReference>
<organism evidence="6 7">
    <name type="scientific">Bacillus aquiflavi</name>
    <dbReference type="NCBI Taxonomy" id="2672567"/>
    <lineage>
        <taxon>Bacteria</taxon>
        <taxon>Bacillati</taxon>
        <taxon>Bacillota</taxon>
        <taxon>Bacilli</taxon>
        <taxon>Bacillales</taxon>
        <taxon>Bacillaceae</taxon>
        <taxon>Bacillus</taxon>
    </lineage>
</organism>
<evidence type="ECO:0000259" key="4">
    <source>
        <dbReference type="PROSITE" id="PS50043"/>
    </source>
</evidence>
<dbReference type="InterPro" id="IPR000792">
    <property type="entry name" value="Tscrpt_reg_LuxR_C"/>
</dbReference>
<feature type="domain" description="HTH luxR-type" evidence="4">
    <location>
        <begin position="180"/>
        <end position="244"/>
    </location>
</feature>
<keyword evidence="1" id="KW-0805">Transcription regulation</keyword>
<evidence type="ECO:0000313" key="8">
    <source>
        <dbReference type="Proteomes" id="UP000570010"/>
    </source>
</evidence>
<evidence type="ECO:0000313" key="5">
    <source>
        <dbReference type="EMBL" id="MBA4538146.1"/>
    </source>
</evidence>
<dbReference type="GO" id="GO:0003677">
    <property type="term" value="F:DNA binding"/>
    <property type="evidence" value="ECO:0007669"/>
    <property type="project" value="UniProtKB-KW"/>
</dbReference>
<dbReference type="SUPFAM" id="SSF55781">
    <property type="entry name" value="GAF domain-like"/>
    <property type="match status" value="1"/>
</dbReference>
<keyword evidence="2" id="KW-0238">DNA-binding</keyword>
<gene>
    <name evidence="6" type="ORF">G4D64_13355</name>
    <name evidence="5" type="ORF">H1Z61_13625</name>
</gene>
<dbReference type="SMART" id="SM00421">
    <property type="entry name" value="HTH_LUXR"/>
    <property type="match status" value="1"/>
</dbReference>
<keyword evidence="7" id="KW-1185">Reference proteome</keyword>
<evidence type="ECO:0000256" key="2">
    <source>
        <dbReference type="ARBA" id="ARBA00023125"/>
    </source>
</evidence>
<evidence type="ECO:0000313" key="6">
    <source>
        <dbReference type="EMBL" id="NEY82466.1"/>
    </source>
</evidence>
<dbReference type="Proteomes" id="UP000570010">
    <property type="component" value="Unassembled WGS sequence"/>
</dbReference>
<evidence type="ECO:0000313" key="7">
    <source>
        <dbReference type="Proteomes" id="UP000472971"/>
    </source>
</evidence>
<dbReference type="InterPro" id="IPR016032">
    <property type="entry name" value="Sig_transdc_resp-reg_C-effctor"/>
</dbReference>
<comment type="caution">
    <text evidence="6">The sequence shown here is derived from an EMBL/GenBank/DDBJ whole genome shotgun (WGS) entry which is preliminary data.</text>
</comment>
<reference evidence="5 8" key="2">
    <citation type="submission" date="2020-07" db="EMBL/GenBank/DDBJ databases">
        <authorList>
            <person name="Feng H."/>
        </authorList>
    </citation>
    <scope>NUCLEOTIDE SEQUENCE [LARGE SCALE GENOMIC DNA]</scope>
    <source>
        <strain evidence="5">S-12</strain>
        <strain evidence="8">s-12</strain>
    </source>
</reference>
<dbReference type="PROSITE" id="PS00622">
    <property type="entry name" value="HTH_LUXR_1"/>
    <property type="match status" value="1"/>
</dbReference>
<evidence type="ECO:0000256" key="3">
    <source>
        <dbReference type="ARBA" id="ARBA00023163"/>
    </source>
</evidence>
<dbReference type="PROSITE" id="PS50043">
    <property type="entry name" value="HTH_LUXR_2"/>
    <property type="match status" value="1"/>
</dbReference>